<feature type="transmembrane region" description="Helical" evidence="6">
    <location>
        <begin position="175"/>
        <end position="200"/>
    </location>
</feature>
<comment type="caution">
    <text evidence="6">Lacks conserved residue(s) required for the propagation of feature annotation.</text>
</comment>
<sequence length="482" mass="52503">MEVPLVEAKFQRKRVVPTWDLFVPELKRASYIAVPMAVATVSQYLMRFTSMMMVGHLSELQLAGTSITTSITNVTGFSLLFGMASALETLCGQAYGAGVYHKLGIFTYASIISLILACVPISILWIFMEKLLVLMGQDPLISAEAGRYAIWLIPTLFPYAVLQSLIRYLQSQSKIIPMVISSVAALCFHLPVCWALVFYFKLENAGAAIAIGLSYWFNVALLFWYVNYAAYFEKTRICFSKDVLSSVGEFFKLAVPSHLQWWTYEIVILLSGLLPNPQLETSVLSICLLIASVHYYVPYSLGAAASTRVSNELGAGNPEAGKVAVLAAISISVAEAMMASAALFGCRNVVGYAFSDEIEVVKYLNKLSPSICLVLMLDGLQRVLSGVARGCGWQRLGAYINFGAFYFVGIPVAVVLGFVVDLKGSGLWIGLNAGSIVQSVFYGLITSFTNWEKQAIAARARVLGAVSSAAEEEDCVDSRSLP</sequence>
<feature type="transmembrane region" description="Helical" evidence="6">
    <location>
        <begin position="207"/>
        <end position="226"/>
    </location>
</feature>
<dbReference type="GO" id="GO:0015297">
    <property type="term" value="F:antiporter activity"/>
    <property type="evidence" value="ECO:0007669"/>
    <property type="project" value="InterPro"/>
</dbReference>
<feature type="transmembrane region" description="Helical" evidence="6">
    <location>
        <begin position="396"/>
        <end position="420"/>
    </location>
</feature>
<keyword evidence="5 6" id="KW-0472">Membrane</keyword>
<reference evidence="7" key="1">
    <citation type="submission" date="2023-03" db="EMBL/GenBank/DDBJ databases">
        <authorList>
            <person name="Julca I."/>
        </authorList>
    </citation>
    <scope>NUCLEOTIDE SEQUENCE</scope>
</reference>
<proteinExistence type="inferred from homology"/>
<keyword evidence="4 6" id="KW-1133">Transmembrane helix</keyword>
<dbReference type="GO" id="GO:1990961">
    <property type="term" value="P:xenobiotic detoxification by transmembrane export across the plasma membrane"/>
    <property type="evidence" value="ECO:0007669"/>
    <property type="project" value="InterPro"/>
</dbReference>
<evidence type="ECO:0000313" key="8">
    <source>
        <dbReference type="Proteomes" id="UP001161247"/>
    </source>
</evidence>
<protein>
    <recommendedName>
        <fullName evidence="6">Protein DETOXIFICATION</fullName>
    </recommendedName>
    <alternativeName>
        <fullName evidence="6">Multidrug and toxic compound extrusion protein</fullName>
    </alternativeName>
</protein>
<accession>A0AAV1DUN0</accession>
<dbReference type="AlphaFoldDB" id="A0AAV1DUN0"/>
<feature type="transmembrane region" description="Helical" evidence="6">
    <location>
        <begin position="60"/>
        <end position="85"/>
    </location>
</feature>
<evidence type="ECO:0000313" key="7">
    <source>
        <dbReference type="EMBL" id="CAI9110635.1"/>
    </source>
</evidence>
<evidence type="ECO:0000256" key="6">
    <source>
        <dbReference type="RuleBase" id="RU004914"/>
    </source>
</evidence>
<dbReference type="Proteomes" id="UP001161247">
    <property type="component" value="Chromosome 6"/>
</dbReference>
<dbReference type="EMBL" id="OX459123">
    <property type="protein sequence ID" value="CAI9110635.1"/>
    <property type="molecule type" value="Genomic_DNA"/>
</dbReference>
<evidence type="ECO:0000256" key="3">
    <source>
        <dbReference type="ARBA" id="ARBA00022692"/>
    </source>
</evidence>
<evidence type="ECO:0000256" key="2">
    <source>
        <dbReference type="ARBA" id="ARBA00010199"/>
    </source>
</evidence>
<feature type="transmembrane region" description="Helical" evidence="6">
    <location>
        <begin position="148"/>
        <end position="169"/>
    </location>
</feature>
<evidence type="ECO:0000256" key="4">
    <source>
        <dbReference type="ARBA" id="ARBA00022989"/>
    </source>
</evidence>
<name>A0AAV1DUN0_OLDCO</name>
<keyword evidence="8" id="KW-1185">Reference proteome</keyword>
<evidence type="ECO:0000256" key="5">
    <source>
        <dbReference type="ARBA" id="ARBA00023136"/>
    </source>
</evidence>
<keyword evidence="3 6" id="KW-0812">Transmembrane</keyword>
<comment type="subcellular location">
    <subcellularLocation>
        <location evidence="1">Membrane</location>
        <topology evidence="1">Multi-pass membrane protein</topology>
    </subcellularLocation>
</comment>
<dbReference type="GO" id="GO:0016020">
    <property type="term" value="C:membrane"/>
    <property type="evidence" value="ECO:0007669"/>
    <property type="project" value="UniProtKB-SubCell"/>
</dbReference>
<feature type="transmembrane region" description="Helical" evidence="6">
    <location>
        <begin position="105"/>
        <end position="127"/>
    </location>
</feature>
<dbReference type="GO" id="GO:0042910">
    <property type="term" value="F:xenobiotic transmembrane transporter activity"/>
    <property type="evidence" value="ECO:0007669"/>
    <property type="project" value="InterPro"/>
</dbReference>
<feature type="transmembrane region" description="Helical" evidence="6">
    <location>
        <begin position="283"/>
        <end position="302"/>
    </location>
</feature>
<feature type="transmembrane region" description="Helical" evidence="6">
    <location>
        <begin position="323"/>
        <end position="343"/>
    </location>
</feature>
<dbReference type="InterPro" id="IPR045069">
    <property type="entry name" value="MATE_euk"/>
</dbReference>
<evidence type="ECO:0000256" key="1">
    <source>
        <dbReference type="ARBA" id="ARBA00004141"/>
    </source>
</evidence>
<dbReference type="NCBIfam" id="TIGR00797">
    <property type="entry name" value="matE"/>
    <property type="match status" value="1"/>
</dbReference>
<feature type="transmembrane region" description="Helical" evidence="6">
    <location>
        <begin position="426"/>
        <end position="445"/>
    </location>
</feature>
<gene>
    <name evidence="7" type="ORF">OLC1_LOCUS18239</name>
</gene>
<dbReference type="CDD" id="cd13132">
    <property type="entry name" value="MATE_eukaryotic"/>
    <property type="match status" value="1"/>
</dbReference>
<dbReference type="InterPro" id="IPR002528">
    <property type="entry name" value="MATE_fam"/>
</dbReference>
<dbReference type="Pfam" id="PF01554">
    <property type="entry name" value="MatE"/>
    <property type="match status" value="2"/>
</dbReference>
<dbReference type="PANTHER" id="PTHR11206">
    <property type="entry name" value="MULTIDRUG RESISTANCE PROTEIN"/>
    <property type="match status" value="1"/>
</dbReference>
<comment type="similarity">
    <text evidence="2 6">Belongs to the multi antimicrobial extrusion (MATE) (TC 2.A.66.1) family.</text>
</comment>
<organism evidence="7 8">
    <name type="scientific">Oldenlandia corymbosa var. corymbosa</name>
    <dbReference type="NCBI Taxonomy" id="529605"/>
    <lineage>
        <taxon>Eukaryota</taxon>
        <taxon>Viridiplantae</taxon>
        <taxon>Streptophyta</taxon>
        <taxon>Embryophyta</taxon>
        <taxon>Tracheophyta</taxon>
        <taxon>Spermatophyta</taxon>
        <taxon>Magnoliopsida</taxon>
        <taxon>eudicotyledons</taxon>
        <taxon>Gunneridae</taxon>
        <taxon>Pentapetalae</taxon>
        <taxon>asterids</taxon>
        <taxon>lamiids</taxon>
        <taxon>Gentianales</taxon>
        <taxon>Rubiaceae</taxon>
        <taxon>Rubioideae</taxon>
        <taxon>Spermacoceae</taxon>
        <taxon>Hedyotis-Oldenlandia complex</taxon>
        <taxon>Oldenlandia</taxon>
    </lineage>
</organism>